<accession>A0A5J5A1L4</accession>
<dbReference type="OrthoDB" id="1684416at2759"/>
<evidence type="ECO:0000313" key="2">
    <source>
        <dbReference type="EMBL" id="KAA8524340.1"/>
    </source>
</evidence>
<reference evidence="2 3" key="1">
    <citation type="submission" date="2019-09" db="EMBL/GenBank/DDBJ databases">
        <title>A chromosome-level genome assembly of the Chinese tupelo Nyssa sinensis.</title>
        <authorList>
            <person name="Yang X."/>
            <person name="Kang M."/>
            <person name="Yang Y."/>
            <person name="Xiong H."/>
            <person name="Wang M."/>
            <person name="Zhang Z."/>
            <person name="Wang Z."/>
            <person name="Wu H."/>
            <person name="Ma T."/>
            <person name="Liu J."/>
            <person name="Xi Z."/>
        </authorList>
    </citation>
    <scope>NUCLEOTIDE SEQUENCE [LARGE SCALE GENOMIC DNA]</scope>
    <source>
        <strain evidence="2">J267</strain>
        <tissue evidence="2">Leaf</tissue>
    </source>
</reference>
<keyword evidence="3" id="KW-1185">Reference proteome</keyword>
<dbReference type="PANTHER" id="PTHR14326">
    <property type="entry name" value="TARGETING PROTEIN FOR XKLP2"/>
    <property type="match status" value="1"/>
</dbReference>
<feature type="compositionally biased region" description="Basic and acidic residues" evidence="1">
    <location>
        <begin position="96"/>
        <end position="105"/>
    </location>
</feature>
<dbReference type="GO" id="GO:0090307">
    <property type="term" value="P:mitotic spindle assembly"/>
    <property type="evidence" value="ECO:0007669"/>
    <property type="project" value="TreeGrafter"/>
</dbReference>
<dbReference type="GO" id="GO:0005880">
    <property type="term" value="C:nuclear microtubule"/>
    <property type="evidence" value="ECO:0007669"/>
    <property type="project" value="TreeGrafter"/>
</dbReference>
<gene>
    <name evidence="2" type="ORF">F0562_010763</name>
</gene>
<proteinExistence type="predicted"/>
<dbReference type="Proteomes" id="UP000325577">
    <property type="component" value="Linkage Group LG4"/>
</dbReference>
<evidence type="ECO:0000313" key="3">
    <source>
        <dbReference type="Proteomes" id="UP000325577"/>
    </source>
</evidence>
<dbReference type="PANTHER" id="PTHR14326:SF44">
    <property type="entry name" value="TARGETING PROTEIN FOR XKLP2"/>
    <property type="match status" value="1"/>
</dbReference>
<dbReference type="GO" id="GO:0060236">
    <property type="term" value="P:regulation of mitotic spindle organization"/>
    <property type="evidence" value="ECO:0007669"/>
    <property type="project" value="InterPro"/>
</dbReference>
<organism evidence="2 3">
    <name type="scientific">Nyssa sinensis</name>
    <dbReference type="NCBI Taxonomy" id="561372"/>
    <lineage>
        <taxon>Eukaryota</taxon>
        <taxon>Viridiplantae</taxon>
        <taxon>Streptophyta</taxon>
        <taxon>Embryophyta</taxon>
        <taxon>Tracheophyta</taxon>
        <taxon>Spermatophyta</taxon>
        <taxon>Magnoliopsida</taxon>
        <taxon>eudicotyledons</taxon>
        <taxon>Gunneridae</taxon>
        <taxon>Pentapetalae</taxon>
        <taxon>asterids</taxon>
        <taxon>Cornales</taxon>
        <taxon>Nyssaceae</taxon>
        <taxon>Nyssa</taxon>
    </lineage>
</organism>
<evidence type="ECO:0000256" key="1">
    <source>
        <dbReference type="SAM" id="MobiDB-lite"/>
    </source>
</evidence>
<feature type="region of interest" description="Disordered" evidence="1">
    <location>
        <begin position="159"/>
        <end position="194"/>
    </location>
</feature>
<name>A0A5J5A1L4_9ASTE</name>
<feature type="region of interest" description="Disordered" evidence="1">
    <location>
        <begin position="96"/>
        <end position="125"/>
    </location>
</feature>
<dbReference type="GO" id="GO:0005819">
    <property type="term" value="C:spindle"/>
    <property type="evidence" value="ECO:0007669"/>
    <property type="project" value="InterPro"/>
</dbReference>
<dbReference type="GO" id="GO:0008017">
    <property type="term" value="F:microtubule binding"/>
    <property type="evidence" value="ECO:0007669"/>
    <property type="project" value="TreeGrafter"/>
</dbReference>
<dbReference type="EMBL" id="CM018047">
    <property type="protein sequence ID" value="KAA8524340.1"/>
    <property type="molecule type" value="Genomic_DNA"/>
</dbReference>
<protein>
    <recommendedName>
        <fullName evidence="4">TPX2 central domain-containing protein</fullName>
    </recommendedName>
</protein>
<feature type="compositionally biased region" description="Basic and acidic residues" evidence="1">
    <location>
        <begin position="114"/>
        <end position="125"/>
    </location>
</feature>
<dbReference type="InterPro" id="IPR009675">
    <property type="entry name" value="TPX2_fam"/>
</dbReference>
<evidence type="ECO:0008006" key="4">
    <source>
        <dbReference type="Google" id="ProtNLM"/>
    </source>
</evidence>
<dbReference type="GO" id="GO:0030295">
    <property type="term" value="F:protein kinase activator activity"/>
    <property type="evidence" value="ECO:0007669"/>
    <property type="project" value="TreeGrafter"/>
</dbReference>
<sequence>MAVVDDSNIFMIDDAYEFSAPRFFDFINGESEEDMCKAELWFETSLSYAPSPFMPRIKTGRSVQLESLCDFTEAEQLHKPSESSEKTTTLNIIKESIEPEKDQSHQTRPPVAAEVKEGEVAPTEAKEELGTSLVNLVSDDKRTCEATCTQENGSFLTGSASSTMKVEPPHDKDNDNLSTAPVGAEACTPRKPPTISRKVDLRQTDSKKHQTAKNIARMVRNPSALKSKNQLQLSQAKSIKPASVRRDTNVKNTGRTPNFAQENQAIKRQKLEGGRSRQILSLRIQNLPHKSRTGLISSSSNLCFSTVKTHKEQRKVYFQGTSTSFCFNGRND</sequence>
<dbReference type="AlphaFoldDB" id="A0A5J5A1L4"/>